<dbReference type="RefSeq" id="XP_050467177.1">
    <property type="nucleotide sequence ID" value="XM_050611122.1"/>
</dbReference>
<dbReference type="GeneID" id="74896645"/>
<dbReference type="KEGG" id="ani:ANIA_10859"/>
<feature type="compositionally biased region" description="Basic residues" evidence="1">
    <location>
        <begin position="1"/>
        <end position="12"/>
    </location>
</feature>
<dbReference type="InParanoid" id="C8V2G1"/>
<proteinExistence type="predicted"/>
<evidence type="ECO:0000256" key="1">
    <source>
        <dbReference type="SAM" id="MobiDB-lite"/>
    </source>
</evidence>
<gene>
    <name evidence="2" type="ORF">ANIA_10859</name>
</gene>
<dbReference type="HOGENOM" id="CLU_2320351_0_0_1"/>
<accession>C8V2G1</accession>
<evidence type="ECO:0000313" key="3">
    <source>
        <dbReference type="Proteomes" id="UP000000560"/>
    </source>
</evidence>
<sequence length="99" mass="11651">MQKYLTRPRKLPRQYQRASQGHSYHPDPNHRANTLPHRIPVPPDQAVGSIGRRLASLSLSLGFGRRRLLCRILKITLMIQESDNRHYIHRRHRLLFLAV</sequence>
<reference evidence="3" key="1">
    <citation type="journal article" date="2005" name="Nature">
        <title>Sequencing of Aspergillus nidulans and comparative analysis with A. fumigatus and A. oryzae.</title>
        <authorList>
            <person name="Galagan J.E."/>
            <person name="Calvo S.E."/>
            <person name="Cuomo C."/>
            <person name="Ma L.J."/>
            <person name="Wortman J.R."/>
            <person name="Batzoglou S."/>
            <person name="Lee S.I."/>
            <person name="Basturkmen M."/>
            <person name="Spevak C.C."/>
            <person name="Clutterbuck J."/>
            <person name="Kapitonov V."/>
            <person name="Jurka J."/>
            <person name="Scazzocchio C."/>
            <person name="Farman M."/>
            <person name="Butler J."/>
            <person name="Purcell S."/>
            <person name="Harris S."/>
            <person name="Braus G.H."/>
            <person name="Draht O."/>
            <person name="Busch S."/>
            <person name="D'Enfert C."/>
            <person name="Bouchier C."/>
            <person name="Goldman G.H."/>
            <person name="Bell-Pedersen D."/>
            <person name="Griffiths-Jones S."/>
            <person name="Doonan J.H."/>
            <person name="Yu J."/>
            <person name="Vienken K."/>
            <person name="Pain A."/>
            <person name="Freitag M."/>
            <person name="Selker E.U."/>
            <person name="Archer D.B."/>
            <person name="Penalva M.A."/>
            <person name="Oakley B.R."/>
            <person name="Momany M."/>
            <person name="Tanaka T."/>
            <person name="Kumagai T."/>
            <person name="Asai K."/>
            <person name="Machida M."/>
            <person name="Nierman W.C."/>
            <person name="Denning D.W."/>
            <person name="Caddick M."/>
            <person name="Hynes M."/>
            <person name="Paoletti M."/>
            <person name="Fischer R."/>
            <person name="Miller B."/>
            <person name="Dyer P."/>
            <person name="Sachs M.S."/>
            <person name="Osmani S.A."/>
            <person name="Birren B.W."/>
        </authorList>
    </citation>
    <scope>NUCLEOTIDE SEQUENCE [LARGE SCALE GENOMIC DNA]</scope>
    <source>
        <strain evidence="3">FGSC A4 / ATCC 38163 / CBS 112.46 / NRRL 194 / M139</strain>
    </source>
</reference>
<name>C8V2G1_EMENI</name>
<dbReference type="EMBL" id="BN001301">
    <property type="protein sequence ID" value="CBF71529.1"/>
    <property type="molecule type" value="Genomic_DNA"/>
</dbReference>
<organism evidence="2 3">
    <name type="scientific">Emericella nidulans (strain FGSC A4 / ATCC 38163 / CBS 112.46 / NRRL 194 / M139)</name>
    <name type="common">Aspergillus nidulans</name>
    <dbReference type="NCBI Taxonomy" id="227321"/>
    <lineage>
        <taxon>Eukaryota</taxon>
        <taxon>Fungi</taxon>
        <taxon>Dikarya</taxon>
        <taxon>Ascomycota</taxon>
        <taxon>Pezizomycotina</taxon>
        <taxon>Eurotiomycetes</taxon>
        <taxon>Eurotiomycetidae</taxon>
        <taxon>Eurotiales</taxon>
        <taxon>Aspergillaceae</taxon>
        <taxon>Aspergillus</taxon>
        <taxon>Aspergillus subgen. Nidulantes</taxon>
    </lineage>
</organism>
<keyword evidence="3" id="KW-1185">Reference proteome</keyword>
<protein>
    <submittedName>
        <fullName evidence="2">Uncharacterized protein</fullName>
    </submittedName>
</protein>
<dbReference type="Proteomes" id="UP000000560">
    <property type="component" value="Chromosome I"/>
</dbReference>
<reference evidence="3" key="2">
    <citation type="journal article" date="2009" name="Fungal Genet. Biol.">
        <title>The 2008 update of the Aspergillus nidulans genome annotation: a community effort.</title>
        <authorList>
            <person name="Wortman J.R."/>
            <person name="Gilsenan J.M."/>
            <person name="Joardar V."/>
            <person name="Deegan J."/>
            <person name="Clutterbuck J."/>
            <person name="Andersen M.R."/>
            <person name="Archer D."/>
            <person name="Bencina M."/>
            <person name="Braus G."/>
            <person name="Coutinho P."/>
            <person name="von Dohren H."/>
            <person name="Doonan J."/>
            <person name="Driessen A.J."/>
            <person name="Durek P."/>
            <person name="Espeso E."/>
            <person name="Fekete E."/>
            <person name="Flipphi M."/>
            <person name="Estrada C.G."/>
            <person name="Geysens S."/>
            <person name="Goldman G."/>
            <person name="de Groot P.W."/>
            <person name="Hansen K."/>
            <person name="Harris S.D."/>
            <person name="Heinekamp T."/>
            <person name="Helmstaedt K."/>
            <person name="Henrissat B."/>
            <person name="Hofmann G."/>
            <person name="Homan T."/>
            <person name="Horio T."/>
            <person name="Horiuchi H."/>
            <person name="James S."/>
            <person name="Jones M."/>
            <person name="Karaffa L."/>
            <person name="Karanyi Z."/>
            <person name="Kato M."/>
            <person name="Keller N."/>
            <person name="Kelly D.E."/>
            <person name="Kiel J.A."/>
            <person name="Kim J.M."/>
            <person name="van der Klei I.J."/>
            <person name="Klis F.M."/>
            <person name="Kovalchuk A."/>
            <person name="Krasevec N."/>
            <person name="Kubicek C.P."/>
            <person name="Liu B."/>
            <person name="Maccabe A."/>
            <person name="Meyer V."/>
            <person name="Mirabito P."/>
            <person name="Miskei M."/>
            <person name="Mos M."/>
            <person name="Mullins J."/>
            <person name="Nelson D.R."/>
            <person name="Nielsen J."/>
            <person name="Oakley B.R."/>
            <person name="Osmani S.A."/>
            <person name="Pakula T."/>
            <person name="Paszewski A."/>
            <person name="Paulsen I."/>
            <person name="Pilsyk S."/>
            <person name="Pocsi I."/>
            <person name="Punt P.J."/>
            <person name="Ram A.F."/>
            <person name="Ren Q."/>
            <person name="Robellet X."/>
            <person name="Robson G."/>
            <person name="Seiboth B."/>
            <person name="van Solingen P."/>
            <person name="Specht T."/>
            <person name="Sun J."/>
            <person name="Taheri-Talesh N."/>
            <person name="Takeshita N."/>
            <person name="Ussery D."/>
            <person name="vanKuyk P.A."/>
            <person name="Visser H."/>
            <person name="van de Vondervoort P.J."/>
            <person name="de Vries R.P."/>
            <person name="Walton J."/>
            <person name="Xiang X."/>
            <person name="Xiong Y."/>
            <person name="Zeng A.P."/>
            <person name="Brandt B.W."/>
            <person name="Cornell M.J."/>
            <person name="van den Hondel C.A."/>
            <person name="Visser J."/>
            <person name="Oliver S.G."/>
            <person name="Turner G."/>
        </authorList>
    </citation>
    <scope>GENOME REANNOTATION</scope>
    <source>
        <strain evidence="3">FGSC A4 / ATCC 38163 / CBS 112.46 / NRRL 194 / M139</strain>
    </source>
</reference>
<feature type="region of interest" description="Disordered" evidence="1">
    <location>
        <begin position="1"/>
        <end position="38"/>
    </location>
</feature>
<evidence type="ECO:0000313" key="2">
    <source>
        <dbReference type="EMBL" id="CBF71529.1"/>
    </source>
</evidence>
<dbReference type="AlphaFoldDB" id="C8V2G1"/>